<feature type="compositionally biased region" description="Basic and acidic residues" evidence="6">
    <location>
        <begin position="74"/>
        <end position="85"/>
    </location>
</feature>
<keyword evidence="4" id="KW-0597">Phosphoprotein</keyword>
<dbReference type="InterPro" id="IPR033742">
    <property type="entry name" value="IQSEC_PH"/>
</dbReference>
<feature type="region of interest" description="Disordered" evidence="6">
    <location>
        <begin position="358"/>
        <end position="400"/>
    </location>
</feature>
<feature type="compositionally biased region" description="Basic and acidic residues" evidence="6">
    <location>
        <begin position="53"/>
        <end position="66"/>
    </location>
</feature>
<feature type="region of interest" description="Disordered" evidence="6">
    <location>
        <begin position="800"/>
        <end position="819"/>
    </location>
</feature>
<dbReference type="GO" id="GO:0032012">
    <property type="term" value="P:regulation of ARF protein signal transduction"/>
    <property type="evidence" value="ECO:0007669"/>
    <property type="project" value="InterPro"/>
</dbReference>
<dbReference type="Gene3D" id="1.10.1000.11">
    <property type="entry name" value="Arf Nucleotide-binding Site Opener,domain 2"/>
    <property type="match status" value="1"/>
</dbReference>
<proteinExistence type="inferred from homology"/>
<dbReference type="GO" id="GO:0030036">
    <property type="term" value="P:actin cytoskeleton organization"/>
    <property type="evidence" value="ECO:0007669"/>
    <property type="project" value="TreeGrafter"/>
</dbReference>
<keyword evidence="9" id="KW-1185">Reference proteome</keyword>
<dbReference type="PROSITE" id="PS50190">
    <property type="entry name" value="SEC7"/>
    <property type="match status" value="1"/>
</dbReference>
<comment type="similarity">
    <text evidence="2">Belongs to the BRAG family.</text>
</comment>
<dbReference type="AlphaFoldDB" id="A0AAD9VEJ8"/>
<comment type="subcellular location">
    <subcellularLocation>
        <location evidence="1">Cytoplasm</location>
    </subcellularLocation>
</comment>
<dbReference type="Pfam" id="PF01369">
    <property type="entry name" value="Sec7"/>
    <property type="match status" value="1"/>
</dbReference>
<gene>
    <name evidence="8" type="ORF">P5673_004125</name>
</gene>
<feature type="domain" description="SEC7" evidence="7">
    <location>
        <begin position="416"/>
        <end position="576"/>
    </location>
</feature>
<evidence type="ECO:0000256" key="6">
    <source>
        <dbReference type="SAM" id="MobiDB-lite"/>
    </source>
</evidence>
<dbReference type="Pfam" id="PF16453">
    <property type="entry name" value="IQ_SEC7_PH"/>
    <property type="match status" value="1"/>
</dbReference>
<reference evidence="8" key="2">
    <citation type="journal article" date="2023" name="Science">
        <title>Genomic signatures of disease resistance in endangered staghorn corals.</title>
        <authorList>
            <person name="Vollmer S.V."/>
            <person name="Selwyn J.D."/>
            <person name="Despard B.A."/>
            <person name="Roesel C.L."/>
        </authorList>
    </citation>
    <scope>NUCLEOTIDE SEQUENCE</scope>
    <source>
        <strain evidence="8">K2</strain>
    </source>
</reference>
<sequence length="819" mass="92246">MSSLKPTLEALASVDSLVDTLKACIWKQDKIIREQKEEIDKLKSIVREFEKEGKELRSRLAKERKTGSTASSPDETRSQDERDSNGDSQSPWKSTVERSSLSGEPESGSRLDEVFISPEPVKSPVITVTPENGCPVQYSSPQESPGGTPKVDRKEALKSVKRSDSITRQKTYNRKYELSPELLDKSVRFLERQYGGKEKAHQAARIIQSEYRKYRMDKQFKRMRTYSCTAGSDLFRKKSSADLQSPVKTLSPQPQHQNAESQVTPILRIKKKKGGDQRVKSILIIDNINSVSGGEPQMYTSENLPTDLTSIFTPLRNEDSENEKKEIGHEKKDLRLASVTSETEHYVKVEIVDNAETFDEEKRSSKVPNGDLSRRQQKGTLVEDGSINGSDDSGPPSIDDDTLSLYSEFELKPQKLEIRIVLDDNPEMVAKFLLTEPGISKQKLGEYLGNLQNEFNMEVLKYMVQALNFTGMEVDEALRVFQTHFILPGEAQKIERLMQDFAEQYVNCNPSSEQGAVDAILILSFAIVMLNTDLHSPNVKRRMTEAQFITNLKGTNNGGNFPQESLKGIYHRIKKKAFVTGRDHVSVVEKLSKKIVGTKSPWTTLAALHRQLRLLTPLNNVRDPNKKEKAHTRTILLFNDMLVACKERGKAGRGEGIHYYSYKQSFSLCGLKVMMFSNDYYQFGVEVFSKLDNKVLAFFNARDEQTRKVFFEELQDCIEETNEMETTEKQKHLGARFHRSGMDLSRASLTLPKKIKKPAHDTISLIDSGSSMESLSGAGLFGSKQLSSSMLNINESGDFAPELKKSSSISSLDSAFTDG</sequence>
<dbReference type="InterPro" id="IPR000904">
    <property type="entry name" value="Sec7_dom"/>
</dbReference>
<keyword evidence="3" id="KW-0963">Cytoplasm</keyword>
<feature type="non-terminal residue" evidence="8">
    <location>
        <position position="819"/>
    </location>
</feature>
<reference evidence="8" key="1">
    <citation type="journal article" date="2023" name="G3 (Bethesda)">
        <title>Whole genome assembly and annotation of the endangered Caribbean coral Acropora cervicornis.</title>
        <authorList>
            <person name="Selwyn J.D."/>
            <person name="Vollmer S.V."/>
        </authorList>
    </citation>
    <scope>NUCLEOTIDE SEQUENCE</scope>
    <source>
        <strain evidence="8">K2</strain>
    </source>
</reference>
<feature type="region of interest" description="Disordered" evidence="6">
    <location>
        <begin position="239"/>
        <end position="262"/>
    </location>
</feature>
<evidence type="ECO:0000256" key="2">
    <source>
        <dbReference type="ARBA" id="ARBA00006248"/>
    </source>
</evidence>
<dbReference type="Gene3D" id="2.30.29.30">
    <property type="entry name" value="Pleckstrin-homology domain (PH domain)/Phosphotyrosine-binding domain (PTB)"/>
    <property type="match status" value="1"/>
</dbReference>
<feature type="compositionally biased region" description="Polar residues" evidence="6">
    <location>
        <begin position="241"/>
        <end position="262"/>
    </location>
</feature>
<evidence type="ECO:0000313" key="9">
    <source>
        <dbReference type="Proteomes" id="UP001249851"/>
    </source>
</evidence>
<evidence type="ECO:0000256" key="5">
    <source>
        <dbReference type="ARBA" id="ARBA00023054"/>
    </source>
</evidence>
<evidence type="ECO:0000313" key="8">
    <source>
        <dbReference type="EMBL" id="KAK2571519.1"/>
    </source>
</evidence>
<dbReference type="PANTHER" id="PTHR10663">
    <property type="entry name" value="GUANYL-NUCLEOTIDE EXCHANGE FACTOR"/>
    <property type="match status" value="1"/>
</dbReference>
<evidence type="ECO:0000259" key="7">
    <source>
        <dbReference type="PROSITE" id="PS50190"/>
    </source>
</evidence>
<dbReference type="InterPro" id="IPR023394">
    <property type="entry name" value="Sec7_C_sf"/>
</dbReference>
<dbReference type="GO" id="GO:0005085">
    <property type="term" value="F:guanyl-nucleotide exchange factor activity"/>
    <property type="evidence" value="ECO:0007669"/>
    <property type="project" value="InterPro"/>
</dbReference>
<feature type="compositionally biased region" description="Basic and acidic residues" evidence="6">
    <location>
        <begin position="150"/>
        <end position="166"/>
    </location>
</feature>
<dbReference type="CDD" id="cd00171">
    <property type="entry name" value="Sec7"/>
    <property type="match status" value="1"/>
</dbReference>
<dbReference type="PANTHER" id="PTHR10663:SF342">
    <property type="entry name" value="FI21420P1"/>
    <property type="match status" value="1"/>
</dbReference>
<keyword evidence="5" id="KW-0175">Coiled coil</keyword>
<accession>A0AAD9VEJ8</accession>
<dbReference type="SUPFAM" id="SSF48425">
    <property type="entry name" value="Sec7 domain"/>
    <property type="match status" value="1"/>
</dbReference>
<dbReference type="Proteomes" id="UP001249851">
    <property type="component" value="Unassembled WGS sequence"/>
</dbReference>
<feature type="compositionally biased region" description="Low complexity" evidence="6">
    <location>
        <begin position="806"/>
        <end position="819"/>
    </location>
</feature>
<dbReference type="SUPFAM" id="SSF50729">
    <property type="entry name" value="PH domain-like"/>
    <property type="match status" value="1"/>
</dbReference>
<evidence type="ECO:0000256" key="1">
    <source>
        <dbReference type="ARBA" id="ARBA00004496"/>
    </source>
</evidence>
<dbReference type="EMBL" id="JARQWQ010000006">
    <property type="protein sequence ID" value="KAK2571519.1"/>
    <property type="molecule type" value="Genomic_DNA"/>
</dbReference>
<protein>
    <submittedName>
        <fullName evidence="8">IQ motif and SEC7 domain-containing protein 1</fullName>
    </submittedName>
</protein>
<dbReference type="InterPro" id="IPR035999">
    <property type="entry name" value="Sec7_dom_sf"/>
</dbReference>
<dbReference type="SMART" id="SM00222">
    <property type="entry name" value="Sec7"/>
    <property type="match status" value="1"/>
</dbReference>
<organism evidence="8 9">
    <name type="scientific">Acropora cervicornis</name>
    <name type="common">Staghorn coral</name>
    <dbReference type="NCBI Taxonomy" id="6130"/>
    <lineage>
        <taxon>Eukaryota</taxon>
        <taxon>Metazoa</taxon>
        <taxon>Cnidaria</taxon>
        <taxon>Anthozoa</taxon>
        <taxon>Hexacorallia</taxon>
        <taxon>Scleractinia</taxon>
        <taxon>Astrocoeniina</taxon>
        <taxon>Acroporidae</taxon>
        <taxon>Acropora</taxon>
    </lineage>
</organism>
<evidence type="ECO:0000256" key="4">
    <source>
        <dbReference type="ARBA" id="ARBA00022553"/>
    </source>
</evidence>
<name>A0AAD9VEJ8_ACRCE</name>
<dbReference type="GO" id="GO:0005737">
    <property type="term" value="C:cytoplasm"/>
    <property type="evidence" value="ECO:0007669"/>
    <property type="project" value="UniProtKB-SubCell"/>
</dbReference>
<dbReference type="PROSITE" id="PS50096">
    <property type="entry name" value="IQ"/>
    <property type="match status" value="1"/>
</dbReference>
<dbReference type="Gene3D" id="1.10.220.20">
    <property type="match status" value="1"/>
</dbReference>
<evidence type="ECO:0000256" key="3">
    <source>
        <dbReference type="ARBA" id="ARBA00022490"/>
    </source>
</evidence>
<comment type="caution">
    <text evidence="8">The sequence shown here is derived from an EMBL/GenBank/DDBJ whole genome shotgun (WGS) entry which is preliminary data.</text>
</comment>
<feature type="region of interest" description="Disordered" evidence="6">
    <location>
        <begin position="53"/>
        <end position="166"/>
    </location>
</feature>
<dbReference type="FunFam" id="1.10.1000.11:FF:000002">
    <property type="entry name" value="Cytohesin 1"/>
    <property type="match status" value="1"/>
</dbReference>
<dbReference type="InterPro" id="IPR011993">
    <property type="entry name" value="PH-like_dom_sf"/>
</dbReference>
<feature type="compositionally biased region" description="Polar residues" evidence="6">
    <location>
        <begin position="86"/>
        <end position="102"/>
    </location>
</feature>